<comment type="caution">
    <text evidence="1">The sequence shown here is derived from an EMBL/GenBank/DDBJ whole genome shotgun (WGS) entry which is preliminary data.</text>
</comment>
<dbReference type="Proteomes" id="UP001219525">
    <property type="component" value="Unassembled WGS sequence"/>
</dbReference>
<organism evidence="1 2">
    <name type="scientific">Mycena pura</name>
    <dbReference type="NCBI Taxonomy" id="153505"/>
    <lineage>
        <taxon>Eukaryota</taxon>
        <taxon>Fungi</taxon>
        <taxon>Dikarya</taxon>
        <taxon>Basidiomycota</taxon>
        <taxon>Agaricomycotina</taxon>
        <taxon>Agaricomycetes</taxon>
        <taxon>Agaricomycetidae</taxon>
        <taxon>Agaricales</taxon>
        <taxon>Marasmiineae</taxon>
        <taxon>Mycenaceae</taxon>
        <taxon>Mycena</taxon>
    </lineage>
</organism>
<proteinExistence type="predicted"/>
<feature type="non-terminal residue" evidence="1">
    <location>
        <position position="1"/>
    </location>
</feature>
<gene>
    <name evidence="1" type="ORF">GGX14DRAFT_319359</name>
</gene>
<evidence type="ECO:0000313" key="2">
    <source>
        <dbReference type="Proteomes" id="UP001219525"/>
    </source>
</evidence>
<reference evidence="1" key="1">
    <citation type="submission" date="2023-03" db="EMBL/GenBank/DDBJ databases">
        <title>Massive genome expansion in bonnet fungi (Mycena s.s.) driven by repeated elements and novel gene families across ecological guilds.</title>
        <authorList>
            <consortium name="Lawrence Berkeley National Laboratory"/>
            <person name="Harder C.B."/>
            <person name="Miyauchi S."/>
            <person name="Viragh M."/>
            <person name="Kuo A."/>
            <person name="Thoen E."/>
            <person name="Andreopoulos B."/>
            <person name="Lu D."/>
            <person name="Skrede I."/>
            <person name="Drula E."/>
            <person name="Henrissat B."/>
            <person name="Morin E."/>
            <person name="Kohler A."/>
            <person name="Barry K."/>
            <person name="LaButti K."/>
            <person name="Morin E."/>
            <person name="Salamov A."/>
            <person name="Lipzen A."/>
            <person name="Mereny Z."/>
            <person name="Hegedus B."/>
            <person name="Baldrian P."/>
            <person name="Stursova M."/>
            <person name="Weitz H."/>
            <person name="Taylor A."/>
            <person name="Grigoriev I.V."/>
            <person name="Nagy L.G."/>
            <person name="Martin F."/>
            <person name="Kauserud H."/>
        </authorList>
    </citation>
    <scope>NUCLEOTIDE SEQUENCE</scope>
    <source>
        <strain evidence="1">9144</strain>
    </source>
</reference>
<dbReference type="AlphaFoldDB" id="A0AAD6UPJ7"/>
<feature type="non-terminal residue" evidence="1">
    <location>
        <position position="140"/>
    </location>
</feature>
<accession>A0AAD6UPJ7</accession>
<name>A0AAD6UPJ7_9AGAR</name>
<sequence>GGDAEIIATAQQQLAVERGEIEVIEVDSDESGDDEDTPQASSAEVRALCEKLESLCIGHGGSLDLQRQLRQFRGTLRRDELLNAKQVHIDKFFKPKEKEAEAHIIHTESHIGVTISSCISPIMHRPKGVPNFMHYEKVNC</sequence>
<protein>
    <submittedName>
        <fullName evidence="1">Uncharacterized protein</fullName>
    </submittedName>
</protein>
<keyword evidence="2" id="KW-1185">Reference proteome</keyword>
<dbReference type="EMBL" id="JARJCW010000128">
    <property type="protein sequence ID" value="KAJ7191817.1"/>
    <property type="molecule type" value="Genomic_DNA"/>
</dbReference>
<evidence type="ECO:0000313" key="1">
    <source>
        <dbReference type="EMBL" id="KAJ7191817.1"/>
    </source>
</evidence>